<dbReference type="HOGENOM" id="CLU_118129_1_0_6"/>
<protein>
    <submittedName>
        <fullName evidence="1">Uncharacterized protein</fullName>
    </submittedName>
</protein>
<dbReference type="KEGG" id="fau:Fraau_1000"/>
<keyword evidence="2" id="KW-1185">Reference proteome</keyword>
<dbReference type="Proteomes" id="UP000005234">
    <property type="component" value="Chromosome"/>
</dbReference>
<dbReference type="STRING" id="767434.Fraau_1000"/>
<dbReference type="RefSeq" id="WP_014402470.1">
    <property type="nucleotide sequence ID" value="NC_017033.1"/>
</dbReference>
<dbReference type="OrthoDB" id="5464992at2"/>
<proteinExistence type="predicted"/>
<organism evidence="1 2">
    <name type="scientific">Frateuria aurantia (strain ATCC 33424 / DSM 6220 / KCTC 2777 / LMG 1558 / NBRC 3245 / NCIMB 13370)</name>
    <name type="common">Acetobacter aurantius</name>
    <dbReference type="NCBI Taxonomy" id="767434"/>
    <lineage>
        <taxon>Bacteria</taxon>
        <taxon>Pseudomonadati</taxon>
        <taxon>Pseudomonadota</taxon>
        <taxon>Gammaproteobacteria</taxon>
        <taxon>Lysobacterales</taxon>
        <taxon>Rhodanobacteraceae</taxon>
        <taxon>Frateuria</taxon>
    </lineage>
</organism>
<accession>H8L2J7</accession>
<evidence type="ECO:0000313" key="1">
    <source>
        <dbReference type="EMBL" id="AFC85464.1"/>
    </source>
</evidence>
<dbReference type="EMBL" id="CP003350">
    <property type="protein sequence ID" value="AFC85464.1"/>
    <property type="molecule type" value="Genomic_DNA"/>
</dbReference>
<gene>
    <name evidence="1" type="ordered locus">Fraau_1000</name>
</gene>
<dbReference type="AlphaFoldDB" id="H8L2J7"/>
<sequence>MSNDESAGDIQSVDLPAVSTAIASTLSTLFPAFVSVQAMPDQGEIMDLPVPAVFIDLEQIEPAPDPGTGQSAVRCRFCAYLLIGPECQGHTRLLGSMVTAMIAALREQCWGVSAEPAEFVEAMPDGSRPELDNLVVWSVRWDQVIYLGEASWDWADSTGLTLLVGISPEVGPEYIQDYFDPKERLDELSTGRT</sequence>
<dbReference type="eggNOG" id="ENOG5032XGS">
    <property type="taxonomic scope" value="Bacteria"/>
</dbReference>
<evidence type="ECO:0000313" key="2">
    <source>
        <dbReference type="Proteomes" id="UP000005234"/>
    </source>
</evidence>
<name>H8L2J7_FRAAD</name>
<reference evidence="1" key="1">
    <citation type="submission" date="2012-02" db="EMBL/GenBank/DDBJ databases">
        <title>The complete genome of Frateuria aurantia DSM 6220.</title>
        <authorList>
            <consortium name="US DOE Joint Genome Institute (JGI-PGF)"/>
            <person name="Lucas S."/>
            <person name="Copeland A."/>
            <person name="Lapidus A."/>
            <person name="Glavina del Rio T."/>
            <person name="Dalin E."/>
            <person name="Tice H."/>
            <person name="Bruce D."/>
            <person name="Goodwin L."/>
            <person name="Pitluck S."/>
            <person name="Peters L."/>
            <person name="Ovchinnikova G."/>
            <person name="Teshima H."/>
            <person name="Kyrpides N."/>
            <person name="Mavromatis K."/>
            <person name="Ivanova N."/>
            <person name="Brettin T."/>
            <person name="Detter J.C."/>
            <person name="Han C."/>
            <person name="Larimer F."/>
            <person name="Land M."/>
            <person name="Hauser L."/>
            <person name="Markowitz V."/>
            <person name="Cheng J.-F."/>
            <person name="Hugenholtz P."/>
            <person name="Woyke T."/>
            <person name="Wu D."/>
            <person name="Brambilla E."/>
            <person name="Klenk H.-P."/>
            <person name="Eisen J.A."/>
        </authorList>
    </citation>
    <scope>NUCLEOTIDE SEQUENCE</scope>
    <source>
        <strain evidence="1">DSM 6220</strain>
    </source>
</reference>